<organism evidence="2 3">
    <name type="scientific">Planoprotostelium fungivorum</name>
    <dbReference type="NCBI Taxonomy" id="1890364"/>
    <lineage>
        <taxon>Eukaryota</taxon>
        <taxon>Amoebozoa</taxon>
        <taxon>Evosea</taxon>
        <taxon>Variosea</taxon>
        <taxon>Cavosteliida</taxon>
        <taxon>Cavosteliaceae</taxon>
        <taxon>Planoprotostelium</taxon>
    </lineage>
</organism>
<dbReference type="Proteomes" id="UP000241769">
    <property type="component" value="Unassembled WGS sequence"/>
</dbReference>
<dbReference type="InterPro" id="IPR038469">
    <property type="entry name" value="tRNAHis_GuaTrfase_Thg1_sf"/>
</dbReference>
<sequence length="298" mass="33765">MSIVVRDNSVLCFLRREGTQIMTDAPVVNDPEVVPMSLGARMKSYEDKMEMRLDPSLPFIIRLDGHSFSTFTRGFKKPFDDVISDAMIATAGDLVQYFSARSAFVASDEISLVFAAIVDQKETNAIFNGRVVKVSTLAAGYCSARFNHHLALLCPVDHPCREKCTAGNTFFDARVFSLPSTMEVFNNIFWRSAHDTTRNSKSMFGQAVLPHKSLQNLTSNQIIEKVLAEKGLNWEDLPGHHKYGSIIKKETFMADFTHPKTGEAIQARRHRLVTRSLRFTKWSQEEENTLMAKYWNEV</sequence>
<evidence type="ECO:0000259" key="1">
    <source>
        <dbReference type="Pfam" id="PF04446"/>
    </source>
</evidence>
<keyword evidence="3" id="KW-1185">Reference proteome</keyword>
<gene>
    <name evidence="2" type="ORF">PROFUN_12573</name>
</gene>
<dbReference type="Gene3D" id="3.30.70.3000">
    <property type="match status" value="1"/>
</dbReference>
<dbReference type="GO" id="GO:0008193">
    <property type="term" value="F:tRNA guanylyltransferase activity"/>
    <property type="evidence" value="ECO:0007669"/>
    <property type="project" value="InterPro"/>
</dbReference>
<dbReference type="AlphaFoldDB" id="A0A2P6N6U3"/>
<dbReference type="GO" id="GO:0000287">
    <property type="term" value="F:magnesium ion binding"/>
    <property type="evidence" value="ECO:0007669"/>
    <property type="project" value="InterPro"/>
</dbReference>
<proteinExistence type="predicted"/>
<dbReference type="OrthoDB" id="5959761at2759"/>
<dbReference type="Pfam" id="PF04446">
    <property type="entry name" value="Thg1"/>
    <property type="match status" value="1"/>
</dbReference>
<dbReference type="InterPro" id="IPR007537">
    <property type="entry name" value="tRNAHis_GuaTrfase_Thg1"/>
</dbReference>
<dbReference type="InParanoid" id="A0A2P6N6U3"/>
<feature type="domain" description="tRNAHis guanylyltransferase catalytic" evidence="1">
    <location>
        <begin position="40"/>
        <end position="179"/>
    </location>
</feature>
<protein>
    <recommendedName>
        <fullName evidence="1">tRNAHis guanylyltransferase catalytic domain-containing protein</fullName>
    </recommendedName>
</protein>
<dbReference type="EMBL" id="MDYQ01000175">
    <property type="protein sequence ID" value="PRP79675.1"/>
    <property type="molecule type" value="Genomic_DNA"/>
</dbReference>
<dbReference type="PANTHER" id="PTHR12729">
    <property type="entry name" value="TRNA(HIS) GUANYLYLTRANSFERASE-RELATED"/>
    <property type="match status" value="1"/>
</dbReference>
<accession>A0A2P6N6U3</accession>
<evidence type="ECO:0000313" key="3">
    <source>
        <dbReference type="Proteomes" id="UP000241769"/>
    </source>
</evidence>
<dbReference type="GO" id="GO:0006400">
    <property type="term" value="P:tRNA modification"/>
    <property type="evidence" value="ECO:0007669"/>
    <property type="project" value="InterPro"/>
</dbReference>
<dbReference type="InterPro" id="IPR024956">
    <property type="entry name" value="tRNAHis_GuaTrfase_cat"/>
</dbReference>
<evidence type="ECO:0000313" key="2">
    <source>
        <dbReference type="EMBL" id="PRP79675.1"/>
    </source>
</evidence>
<comment type="caution">
    <text evidence="2">The sequence shown here is derived from an EMBL/GenBank/DDBJ whole genome shotgun (WGS) entry which is preliminary data.</text>
</comment>
<reference evidence="2 3" key="1">
    <citation type="journal article" date="2018" name="Genome Biol. Evol.">
        <title>Multiple Roots of Fruiting Body Formation in Amoebozoa.</title>
        <authorList>
            <person name="Hillmann F."/>
            <person name="Forbes G."/>
            <person name="Novohradska S."/>
            <person name="Ferling I."/>
            <person name="Riege K."/>
            <person name="Groth M."/>
            <person name="Westermann M."/>
            <person name="Marz M."/>
            <person name="Spaller T."/>
            <person name="Winckler T."/>
            <person name="Schaap P."/>
            <person name="Glockner G."/>
        </authorList>
    </citation>
    <scope>NUCLEOTIDE SEQUENCE [LARGE SCALE GENOMIC DNA]</scope>
    <source>
        <strain evidence="2 3">Jena</strain>
    </source>
</reference>
<name>A0A2P6N6U3_9EUKA</name>
<dbReference type="PANTHER" id="PTHR12729:SF1">
    <property type="entry name" value="TRNAHIS GUANYLYLTRANSFERASE CATALYTIC DOMAIN-CONTAINING PROTEIN"/>
    <property type="match status" value="1"/>
</dbReference>
<dbReference type="FunCoup" id="A0A2P6N6U3">
    <property type="interactions" value="2"/>
</dbReference>